<dbReference type="RefSeq" id="WP_115936541.1">
    <property type="nucleotide sequence ID" value="NZ_QRDW01000004.1"/>
</dbReference>
<protein>
    <recommendedName>
        <fullName evidence="3">Tellurite resistance protein TerB</fullName>
    </recommendedName>
</protein>
<sequence>MRVLTGIVDILGDLLIHAYRSYSAAKANREMQEAREAQRMPHELDRKAVYLNQIARDAIDCVDDPCVAATTMMCAIADRGRGLEPAQLDKIQAYIAQLFSISAVEAGDLLSLARWTMRSAHSVEDCLNRLGFVIHQRCSPEEKIQLLEMLHFAASLGQTAHERHYQAITRLKYRLGI</sequence>
<evidence type="ECO:0000313" key="2">
    <source>
        <dbReference type="Proteomes" id="UP000256845"/>
    </source>
</evidence>
<name>A0A3D9HPC1_9PROT</name>
<comment type="caution">
    <text evidence="1">The sequence shown here is derived from an EMBL/GenBank/DDBJ whole genome shotgun (WGS) entry which is preliminary data.</text>
</comment>
<proteinExistence type="predicted"/>
<evidence type="ECO:0008006" key="3">
    <source>
        <dbReference type="Google" id="ProtNLM"/>
    </source>
</evidence>
<gene>
    <name evidence="1" type="ORF">DFP90_1047</name>
</gene>
<organism evidence="1 2">
    <name type="scientific">Aestuariispira insulae</name>
    <dbReference type="NCBI Taxonomy" id="1461337"/>
    <lineage>
        <taxon>Bacteria</taxon>
        <taxon>Pseudomonadati</taxon>
        <taxon>Pseudomonadota</taxon>
        <taxon>Alphaproteobacteria</taxon>
        <taxon>Rhodospirillales</taxon>
        <taxon>Kiloniellaceae</taxon>
        <taxon>Aestuariispira</taxon>
    </lineage>
</organism>
<dbReference type="Proteomes" id="UP000256845">
    <property type="component" value="Unassembled WGS sequence"/>
</dbReference>
<keyword evidence="2" id="KW-1185">Reference proteome</keyword>
<dbReference type="AlphaFoldDB" id="A0A3D9HPC1"/>
<dbReference type="EMBL" id="QRDW01000004">
    <property type="protein sequence ID" value="RED50736.1"/>
    <property type="molecule type" value="Genomic_DNA"/>
</dbReference>
<accession>A0A3D9HPC1</accession>
<evidence type="ECO:0000313" key="1">
    <source>
        <dbReference type="EMBL" id="RED50736.1"/>
    </source>
</evidence>
<reference evidence="1 2" key="1">
    <citation type="submission" date="2018-07" db="EMBL/GenBank/DDBJ databases">
        <title>Genomic Encyclopedia of Type Strains, Phase III (KMG-III): the genomes of soil and plant-associated and newly described type strains.</title>
        <authorList>
            <person name="Whitman W."/>
        </authorList>
    </citation>
    <scope>NUCLEOTIDE SEQUENCE [LARGE SCALE GENOMIC DNA]</scope>
    <source>
        <strain evidence="1 2">CECT 8488</strain>
    </source>
</reference>